<keyword evidence="1" id="KW-0863">Zinc-finger</keyword>
<dbReference type="PROSITE" id="PS50089">
    <property type="entry name" value="ZF_RING_2"/>
    <property type="match status" value="1"/>
</dbReference>
<dbReference type="Pfam" id="PF13639">
    <property type="entry name" value="zf-RING_2"/>
    <property type="match status" value="1"/>
</dbReference>
<dbReference type="SUPFAM" id="SSF57850">
    <property type="entry name" value="RING/U-box"/>
    <property type="match status" value="1"/>
</dbReference>
<keyword evidence="1" id="KW-0479">Metal-binding</keyword>
<evidence type="ECO:0000313" key="3">
    <source>
        <dbReference type="EMBL" id="RZR73518.1"/>
    </source>
</evidence>
<keyword evidence="1" id="KW-0862">Zinc</keyword>
<sequence>MSMGRLTCLLISILSTPFSNLLIFLTRTLLRLAMPIIQLHARAHFTWPPISQFLGGHGVPSGHGPPWDDQVLSLCDVGLGVAQYKRAVDAPKEAVDCVFCLCGIEEDDEVRELRCEHLFHRRCLDRWLAHRRAVCPLCRDALVPHGPVVTKSGEMDEEELDDTAAVFARRFVEGIRKLAGNTPGDYRGEDQKTYRKYAEGYRIGES</sequence>
<dbReference type="SMART" id="SM00184">
    <property type="entry name" value="RING"/>
    <property type="match status" value="1"/>
</dbReference>
<dbReference type="Gene3D" id="3.30.40.10">
    <property type="entry name" value="Zinc/RING finger domain, C3HC4 (zinc finger)"/>
    <property type="match status" value="1"/>
</dbReference>
<dbReference type="EMBL" id="KV875939">
    <property type="protein sequence ID" value="RZR73518.1"/>
    <property type="molecule type" value="Genomic_DNA"/>
</dbReference>
<dbReference type="PANTHER" id="PTHR47662:SF1">
    <property type="entry name" value="RING-TYPE DOMAIN-CONTAINING PROTEIN"/>
    <property type="match status" value="1"/>
</dbReference>
<dbReference type="AlphaFoldDB" id="A0A445MH42"/>
<evidence type="ECO:0000259" key="2">
    <source>
        <dbReference type="PROSITE" id="PS50089"/>
    </source>
</evidence>
<dbReference type="InterPro" id="IPR013083">
    <property type="entry name" value="Znf_RING/FYVE/PHD"/>
</dbReference>
<protein>
    <recommendedName>
        <fullName evidence="2">RING-type domain-containing protein</fullName>
    </recommendedName>
</protein>
<accession>A0A445MH42</accession>
<gene>
    <name evidence="3" type="ORF">BHM03_00025127</name>
</gene>
<reference evidence="3" key="1">
    <citation type="journal article" date="2018" name="Data Brief">
        <title>Genome sequence data from 17 accessions of Ensete ventricosum, a staple food crop for millions in Ethiopia.</title>
        <authorList>
            <person name="Yemataw Z."/>
            <person name="Muzemil S."/>
            <person name="Ambachew D."/>
            <person name="Tripathi L."/>
            <person name="Tesfaye K."/>
            <person name="Chala A."/>
            <person name="Farbos A."/>
            <person name="O'Neill P."/>
            <person name="Moore K."/>
            <person name="Grant M."/>
            <person name="Studholme D.J."/>
        </authorList>
    </citation>
    <scope>NUCLEOTIDE SEQUENCE [LARGE SCALE GENOMIC DNA]</scope>
    <source>
        <tissue evidence="3">Leaf</tissue>
    </source>
</reference>
<organism evidence="3">
    <name type="scientific">Ensete ventricosum</name>
    <name type="common">Abyssinian banana</name>
    <name type="synonym">Musa ensete</name>
    <dbReference type="NCBI Taxonomy" id="4639"/>
    <lineage>
        <taxon>Eukaryota</taxon>
        <taxon>Viridiplantae</taxon>
        <taxon>Streptophyta</taxon>
        <taxon>Embryophyta</taxon>
        <taxon>Tracheophyta</taxon>
        <taxon>Spermatophyta</taxon>
        <taxon>Magnoliopsida</taxon>
        <taxon>Liliopsida</taxon>
        <taxon>Zingiberales</taxon>
        <taxon>Musaceae</taxon>
        <taxon>Ensete</taxon>
    </lineage>
</organism>
<dbReference type="InterPro" id="IPR001841">
    <property type="entry name" value="Znf_RING"/>
</dbReference>
<feature type="domain" description="RING-type" evidence="2">
    <location>
        <begin position="97"/>
        <end position="139"/>
    </location>
</feature>
<name>A0A445MH42_ENSVE</name>
<dbReference type="Proteomes" id="UP000290560">
    <property type="component" value="Unassembled WGS sequence"/>
</dbReference>
<evidence type="ECO:0000256" key="1">
    <source>
        <dbReference type="PROSITE-ProRule" id="PRU00175"/>
    </source>
</evidence>
<proteinExistence type="predicted"/>
<dbReference type="PANTHER" id="PTHR47662">
    <property type="entry name" value="RING-TYPE DOMAIN-CONTAINING PROTEIN"/>
    <property type="match status" value="1"/>
</dbReference>
<dbReference type="GO" id="GO:0008270">
    <property type="term" value="F:zinc ion binding"/>
    <property type="evidence" value="ECO:0007669"/>
    <property type="project" value="UniProtKB-KW"/>
</dbReference>